<evidence type="ECO:0000256" key="3">
    <source>
        <dbReference type="ARBA" id="ARBA00012744"/>
    </source>
</evidence>
<dbReference type="Gene3D" id="3.20.20.80">
    <property type="entry name" value="Glycosidases"/>
    <property type="match status" value="1"/>
</dbReference>
<dbReference type="OrthoDB" id="65569at2759"/>
<name>A0A2J7PTJ0_9NEOP</name>
<dbReference type="SUPFAM" id="SSF51445">
    <property type="entry name" value="(Trans)glycosidases"/>
    <property type="match status" value="1"/>
</dbReference>
<comment type="caution">
    <text evidence="12">The sequence shown here is derived from an EMBL/GenBank/DDBJ whole genome shotgun (WGS) entry which is preliminary data.</text>
</comment>
<evidence type="ECO:0000256" key="6">
    <source>
        <dbReference type="ARBA" id="ARBA00023295"/>
    </source>
</evidence>
<dbReference type="PANTHER" id="PTHR10353">
    <property type="entry name" value="GLYCOSYL HYDROLASE"/>
    <property type="match status" value="1"/>
</dbReference>
<dbReference type="GO" id="GO:0005975">
    <property type="term" value="P:carbohydrate metabolic process"/>
    <property type="evidence" value="ECO:0007669"/>
    <property type="project" value="InterPro"/>
</dbReference>
<dbReference type="Proteomes" id="UP000235965">
    <property type="component" value="Unassembled WGS sequence"/>
</dbReference>
<dbReference type="InterPro" id="IPR033132">
    <property type="entry name" value="GH_1_N_CS"/>
</dbReference>
<accession>A0A2J7PTJ0</accession>
<dbReference type="InterPro" id="IPR001360">
    <property type="entry name" value="Glyco_hydro_1"/>
</dbReference>
<keyword evidence="4 9" id="KW-0378">Hydrolase</keyword>
<evidence type="ECO:0000256" key="8">
    <source>
        <dbReference type="RuleBase" id="RU003690"/>
    </source>
</evidence>
<evidence type="ECO:0000256" key="4">
    <source>
        <dbReference type="ARBA" id="ARBA00022801"/>
    </source>
</evidence>
<dbReference type="EMBL" id="NEVH01021237">
    <property type="protein sequence ID" value="PNF19654.1"/>
    <property type="molecule type" value="Genomic_DNA"/>
</dbReference>
<feature type="chain" id="PRO_5014559346" description="beta-glucosidase" evidence="11">
    <location>
        <begin position="19"/>
        <end position="557"/>
    </location>
</feature>
<keyword evidence="13" id="KW-1185">Reference proteome</keyword>
<protein>
    <recommendedName>
        <fullName evidence="3">beta-glucosidase</fullName>
        <ecNumber evidence="3">3.2.1.21</ecNumber>
    </recommendedName>
</protein>
<dbReference type="InterPro" id="IPR018120">
    <property type="entry name" value="Glyco_hydro_1_AS"/>
</dbReference>
<evidence type="ECO:0000256" key="1">
    <source>
        <dbReference type="ARBA" id="ARBA00010838"/>
    </source>
</evidence>
<dbReference type="InterPro" id="IPR017853">
    <property type="entry name" value="GH"/>
</dbReference>
<feature type="region of interest" description="Disordered" evidence="10">
    <location>
        <begin position="502"/>
        <end position="557"/>
    </location>
</feature>
<organism evidence="12 13">
    <name type="scientific">Cryptotermes secundus</name>
    <dbReference type="NCBI Taxonomy" id="105785"/>
    <lineage>
        <taxon>Eukaryota</taxon>
        <taxon>Metazoa</taxon>
        <taxon>Ecdysozoa</taxon>
        <taxon>Arthropoda</taxon>
        <taxon>Hexapoda</taxon>
        <taxon>Insecta</taxon>
        <taxon>Pterygota</taxon>
        <taxon>Neoptera</taxon>
        <taxon>Polyneoptera</taxon>
        <taxon>Dictyoptera</taxon>
        <taxon>Blattodea</taxon>
        <taxon>Blattoidea</taxon>
        <taxon>Termitoidae</taxon>
        <taxon>Kalotermitidae</taxon>
        <taxon>Cryptotermitinae</taxon>
        <taxon>Cryptotermes</taxon>
    </lineage>
</organism>
<comment type="similarity">
    <text evidence="1 8">Belongs to the glycosyl hydrolase 1 family.</text>
</comment>
<feature type="compositionally biased region" description="Acidic residues" evidence="10">
    <location>
        <begin position="545"/>
        <end position="557"/>
    </location>
</feature>
<gene>
    <name evidence="12" type="primary">MYRO1_4</name>
    <name evidence="12" type="ORF">B7P43_G16856</name>
</gene>
<reference evidence="12 13" key="1">
    <citation type="submission" date="2017-12" db="EMBL/GenBank/DDBJ databases">
        <title>Hemimetabolous genomes reveal molecular basis of termite eusociality.</title>
        <authorList>
            <person name="Harrison M.C."/>
            <person name="Jongepier E."/>
            <person name="Robertson H.M."/>
            <person name="Arning N."/>
            <person name="Bitard-Feildel T."/>
            <person name="Chao H."/>
            <person name="Childers C.P."/>
            <person name="Dinh H."/>
            <person name="Doddapaneni H."/>
            <person name="Dugan S."/>
            <person name="Gowin J."/>
            <person name="Greiner C."/>
            <person name="Han Y."/>
            <person name="Hu H."/>
            <person name="Hughes D.S.T."/>
            <person name="Huylmans A.-K."/>
            <person name="Kemena C."/>
            <person name="Kremer L.P.M."/>
            <person name="Lee S.L."/>
            <person name="Lopez-Ezquerra A."/>
            <person name="Mallet L."/>
            <person name="Monroy-Kuhn J.M."/>
            <person name="Moser A."/>
            <person name="Murali S.C."/>
            <person name="Muzny D.M."/>
            <person name="Otani S."/>
            <person name="Piulachs M.-D."/>
            <person name="Poelchau M."/>
            <person name="Qu J."/>
            <person name="Schaub F."/>
            <person name="Wada-Katsumata A."/>
            <person name="Worley K.C."/>
            <person name="Xie Q."/>
            <person name="Ylla G."/>
            <person name="Poulsen M."/>
            <person name="Gibbs R.A."/>
            <person name="Schal C."/>
            <person name="Richards S."/>
            <person name="Belles X."/>
            <person name="Korb J."/>
            <person name="Bornberg-Bauer E."/>
        </authorList>
    </citation>
    <scope>NUCLEOTIDE SEQUENCE [LARGE SCALE GENOMIC DNA]</scope>
    <source>
        <tissue evidence="12">Whole body</tissue>
    </source>
</reference>
<dbReference type="PROSITE" id="PS00572">
    <property type="entry name" value="GLYCOSYL_HYDROL_F1_1"/>
    <property type="match status" value="1"/>
</dbReference>
<dbReference type="EC" id="3.2.1.21" evidence="3"/>
<evidence type="ECO:0000256" key="9">
    <source>
        <dbReference type="RuleBase" id="RU004468"/>
    </source>
</evidence>
<dbReference type="Pfam" id="PF00232">
    <property type="entry name" value="Glyco_hydro_1"/>
    <property type="match status" value="1"/>
</dbReference>
<comment type="subunit">
    <text evidence="2">Homodimer.</text>
</comment>
<evidence type="ECO:0000313" key="13">
    <source>
        <dbReference type="Proteomes" id="UP000235965"/>
    </source>
</evidence>
<sequence>MLAAVLLVLSVTLQSVLCGNNYSFPPDFLFGAATAAYQIEGAWNVDGKGENIWDRLTHDHPDWIADGLSGDVAADSYHLYKEDVRALKELGVNVYRFSVSWSRVLPTGGIDTVNKPGLAYYNNLINELLANGIEPMVTMYHWDLPQPLQDIGGWPNLEIANYFEDYARVLFTHFGDRVKWWLTFNEPLSFCSGYGEQRQSAPGIDAHGIGDYLCGHTVLHSHARVYHLYDKVFRKKQRGRVGITLDSMWSQPRDGSQESRETAERVMQFQLGWFAHPIFSSGGDYPSVMKERIYNNSMKEGRTRSRLPTFSKKQIKYIQGSFDFFGLNHYSSFLAGPGTFGEFPSFIRDIGAQFSVDPSWPSSASIWLKVVPWGFRKLLAWIAHEYNNPPVFVTENGFSDHGELRDANRTTYYTSYLSELLKAIHEDGCKVIGYTAWSLIDNYEWLRGYTEKFGLYYVNYSDPTRPRIPKDSSRVMAEIIRTRHLPPQNYVEESRLEADVKRISVKQNPQDRSLGSQRQKTDDSSQQLNMQRGGMEPNAIQGSEEAAEESEAEIEIL</sequence>
<keyword evidence="6 9" id="KW-0326">Glycosidase</keyword>
<feature type="active site" description="Nucleophile" evidence="7">
    <location>
        <position position="395"/>
    </location>
</feature>
<evidence type="ECO:0000256" key="11">
    <source>
        <dbReference type="SAM" id="SignalP"/>
    </source>
</evidence>
<evidence type="ECO:0000256" key="5">
    <source>
        <dbReference type="ARBA" id="ARBA00023180"/>
    </source>
</evidence>
<dbReference type="PANTHER" id="PTHR10353:SF36">
    <property type="entry name" value="LP05116P"/>
    <property type="match status" value="1"/>
</dbReference>
<dbReference type="FunCoup" id="A0A2J7PTJ0">
    <property type="interactions" value="2"/>
</dbReference>
<dbReference type="PROSITE" id="PS00653">
    <property type="entry name" value="GLYCOSYL_HYDROL_F1_2"/>
    <property type="match status" value="1"/>
</dbReference>
<evidence type="ECO:0000256" key="10">
    <source>
        <dbReference type="SAM" id="MobiDB-lite"/>
    </source>
</evidence>
<feature type="compositionally biased region" description="Polar residues" evidence="10">
    <location>
        <begin position="505"/>
        <end position="530"/>
    </location>
</feature>
<dbReference type="InParanoid" id="A0A2J7PTJ0"/>
<dbReference type="AlphaFoldDB" id="A0A2J7PTJ0"/>
<dbReference type="STRING" id="105785.A0A2J7PTJ0"/>
<dbReference type="GO" id="GO:0008422">
    <property type="term" value="F:beta-glucosidase activity"/>
    <property type="evidence" value="ECO:0007669"/>
    <property type="project" value="TreeGrafter"/>
</dbReference>
<keyword evidence="5" id="KW-0325">Glycoprotein</keyword>
<dbReference type="EMBL" id="NEVH01021237">
    <property type="protein sequence ID" value="PNF19653.1"/>
    <property type="molecule type" value="Genomic_DNA"/>
</dbReference>
<proteinExistence type="inferred from homology"/>
<keyword evidence="11" id="KW-0732">Signal</keyword>
<evidence type="ECO:0000256" key="7">
    <source>
        <dbReference type="PROSITE-ProRule" id="PRU10055"/>
    </source>
</evidence>
<evidence type="ECO:0000313" key="12">
    <source>
        <dbReference type="EMBL" id="PNF19653.1"/>
    </source>
</evidence>
<evidence type="ECO:0000256" key="2">
    <source>
        <dbReference type="ARBA" id="ARBA00011738"/>
    </source>
</evidence>
<dbReference type="PRINTS" id="PR00131">
    <property type="entry name" value="GLHYDRLASE1"/>
</dbReference>
<dbReference type="FunFam" id="3.20.20.80:FF:000013">
    <property type="entry name" value="lactase-phlorizin hydrolase"/>
    <property type="match status" value="1"/>
</dbReference>
<feature type="signal peptide" evidence="11">
    <location>
        <begin position="1"/>
        <end position="18"/>
    </location>
</feature>